<feature type="coiled-coil region" evidence="4">
    <location>
        <begin position="75"/>
        <end position="102"/>
    </location>
</feature>
<evidence type="ECO:0000256" key="1">
    <source>
        <dbReference type="ARBA" id="ARBA00008720"/>
    </source>
</evidence>
<reference evidence="5 6" key="1">
    <citation type="submission" date="2023-01" db="EMBL/GenBank/DDBJ databases">
        <authorList>
            <person name="Lee S.H."/>
            <person name="Jung H.S."/>
            <person name="Yun J.U."/>
        </authorList>
    </citation>
    <scope>NUCLEOTIDE SEQUENCE [LARGE SCALE GENOMIC DNA]</scope>
    <source>
        <strain evidence="5 6">CBA3646</strain>
    </source>
</reference>
<name>A0ABY7QX04_9FIRM</name>
<dbReference type="Proteomes" id="UP001210339">
    <property type="component" value="Chromosome"/>
</dbReference>
<evidence type="ECO:0000256" key="3">
    <source>
        <dbReference type="HAMAP-Rule" id="MF_00245"/>
    </source>
</evidence>
<comment type="similarity">
    <text evidence="1 3">Belongs to the UPF0122 family.</text>
</comment>
<sequence>MIQDFLEVNGLLDFYGDLLSSKQKRALSMYYQEDFTYNEIAEELSISKQAVALTIKRGLQNLEDFEGTLHLVEKHTQAEVRRHQVKEALKALEENSTALDQKAYLELYHLLLSDEEVQNGI</sequence>
<gene>
    <name evidence="5" type="ORF">O6R05_03495</name>
</gene>
<organism evidence="5 6">
    <name type="scientific">Peptoniphilus equinus</name>
    <dbReference type="NCBI Taxonomy" id="3016343"/>
    <lineage>
        <taxon>Bacteria</taxon>
        <taxon>Bacillati</taxon>
        <taxon>Bacillota</taxon>
        <taxon>Tissierellia</taxon>
        <taxon>Tissierellales</taxon>
        <taxon>Peptoniphilaceae</taxon>
        <taxon>Peptoniphilus</taxon>
    </lineage>
</organism>
<dbReference type="InterPro" id="IPR013324">
    <property type="entry name" value="RNA_pol_sigma_r3/r4-like"/>
</dbReference>
<dbReference type="InterPro" id="IPR036388">
    <property type="entry name" value="WH-like_DNA-bd_sf"/>
</dbReference>
<evidence type="ECO:0000256" key="2">
    <source>
        <dbReference type="ARBA" id="ARBA00024764"/>
    </source>
</evidence>
<evidence type="ECO:0000256" key="4">
    <source>
        <dbReference type="SAM" id="Coils"/>
    </source>
</evidence>
<comment type="function">
    <text evidence="2 3">Might take part in the signal recognition particle (SRP) pathway. This is inferred from the conservation of its genetic proximity to ftsY/ffh. May be a regulatory protein.</text>
</comment>
<dbReference type="InterPro" id="IPR007394">
    <property type="entry name" value="UPF0122"/>
</dbReference>
<dbReference type="RefSeq" id="WP_271192149.1">
    <property type="nucleotide sequence ID" value="NZ_CP115667.1"/>
</dbReference>
<dbReference type="EMBL" id="CP115667">
    <property type="protein sequence ID" value="WBW50624.1"/>
    <property type="molecule type" value="Genomic_DNA"/>
</dbReference>
<evidence type="ECO:0000313" key="5">
    <source>
        <dbReference type="EMBL" id="WBW50624.1"/>
    </source>
</evidence>
<dbReference type="Gene3D" id="1.10.10.10">
    <property type="entry name" value="Winged helix-like DNA-binding domain superfamily/Winged helix DNA-binding domain"/>
    <property type="match status" value="1"/>
</dbReference>
<keyword evidence="6" id="KW-1185">Reference proteome</keyword>
<protein>
    <recommendedName>
        <fullName evidence="3">UPF0122 protein O6R05_03495</fullName>
    </recommendedName>
</protein>
<dbReference type="Pfam" id="PF04297">
    <property type="entry name" value="UPF0122"/>
    <property type="match status" value="1"/>
</dbReference>
<keyword evidence="4" id="KW-0175">Coiled coil</keyword>
<proteinExistence type="inferred from homology"/>
<dbReference type="PANTHER" id="PTHR40083:SF1">
    <property type="entry name" value="UPF0122 PROTEIN YLXM"/>
    <property type="match status" value="1"/>
</dbReference>
<dbReference type="SUPFAM" id="SSF88659">
    <property type="entry name" value="Sigma3 and sigma4 domains of RNA polymerase sigma factors"/>
    <property type="match status" value="1"/>
</dbReference>
<dbReference type="HAMAP" id="MF_00245">
    <property type="entry name" value="UPF0122"/>
    <property type="match status" value="1"/>
</dbReference>
<accession>A0ABY7QX04</accession>
<evidence type="ECO:0000313" key="6">
    <source>
        <dbReference type="Proteomes" id="UP001210339"/>
    </source>
</evidence>
<dbReference type="PANTHER" id="PTHR40083">
    <property type="entry name" value="UPF0122 PROTEIN CBO2450/CLC_2298"/>
    <property type="match status" value="1"/>
</dbReference>